<sequence length="129" mass="14438">MLGYWIVVSTQTPEERDAIIDRKKSVLAEWETGVGGIRWLEKLVEEGKATKLRGDGYPNRYTSTANIVLPLITGDAIKPADDGIWVFGMDEGEEYTQPPGWMGKVNLRPERIRTCPTDAALTIDAWDQS</sequence>
<dbReference type="EMBL" id="FMWB01000049">
    <property type="protein sequence ID" value="SCZ49015.1"/>
    <property type="molecule type" value="Genomic_DNA"/>
</dbReference>
<reference evidence="2" key="1">
    <citation type="submission" date="2016-10" db="EMBL/GenBank/DDBJ databases">
        <authorList>
            <person name="de Groot N.N."/>
        </authorList>
    </citation>
    <scope>NUCLEOTIDE SEQUENCE [LARGE SCALE GENOMIC DNA]</scope>
    <source>
        <strain evidence="2">DSM 15758</strain>
    </source>
</reference>
<dbReference type="Proteomes" id="UP000183046">
    <property type="component" value="Unassembled WGS sequence"/>
</dbReference>
<gene>
    <name evidence="1" type="ORF">SAMN05216279_1495</name>
</gene>
<dbReference type="OrthoDB" id="6883414at2"/>
<dbReference type="RefSeq" id="WP_074585525.1">
    <property type="nucleotide sequence ID" value="NZ_FMWB01000049.1"/>
</dbReference>
<evidence type="ECO:0000313" key="1">
    <source>
        <dbReference type="EMBL" id="SCZ49015.1"/>
    </source>
</evidence>
<dbReference type="AlphaFoldDB" id="A0A1G5PHM3"/>
<protein>
    <submittedName>
        <fullName evidence="1">Uncharacterized protein</fullName>
    </submittedName>
</protein>
<name>A0A1G5PHM3_9PSED</name>
<evidence type="ECO:0000313" key="2">
    <source>
        <dbReference type="Proteomes" id="UP000183046"/>
    </source>
</evidence>
<organism evidence="1 2">
    <name type="scientific">Pseudomonas oryzihabitans</name>
    <dbReference type="NCBI Taxonomy" id="47885"/>
    <lineage>
        <taxon>Bacteria</taxon>
        <taxon>Pseudomonadati</taxon>
        <taxon>Pseudomonadota</taxon>
        <taxon>Gammaproteobacteria</taxon>
        <taxon>Pseudomonadales</taxon>
        <taxon>Pseudomonadaceae</taxon>
        <taxon>Pseudomonas</taxon>
    </lineage>
</organism>
<comment type="caution">
    <text evidence="1">The sequence shown here is derived from an EMBL/GenBank/DDBJ whole genome shotgun (WGS) entry which is preliminary data.</text>
</comment>
<accession>A0A1G5PHM3</accession>
<proteinExistence type="predicted"/>